<dbReference type="InterPro" id="IPR036890">
    <property type="entry name" value="HATPase_C_sf"/>
</dbReference>
<evidence type="ECO:0000256" key="1">
    <source>
        <dbReference type="ARBA" id="ARBA00000085"/>
    </source>
</evidence>
<dbReference type="SUPFAM" id="SSF55874">
    <property type="entry name" value="ATPase domain of HSP90 chaperone/DNA topoisomerase II/histidine kinase"/>
    <property type="match status" value="1"/>
</dbReference>
<keyword evidence="9" id="KW-0843">Virulence</keyword>
<dbReference type="PRINTS" id="PR00344">
    <property type="entry name" value="BCTRLSENSOR"/>
</dbReference>
<sequence>MKHFRIKILIALAWLVFTVSLSGWWFVYTWNQIEINAEDKVRTMLQLEGVSLLIALLAGGAAIVFLIFQERKSYKTLNDFHLAFSHDLKNSMTSLQMQVGALRDQYRGQNNPVLQRLDVESKRLQMKLENSLELSRLAISPYFMENILLSQILAKTRFHEPEIELILDGDQQIHGDRRALEIIFQNLFNNAVKHGQATRIAIKTKMIDPDKILLRITDNGSGFSGEREQLGQMISLGEKSSGSGIGLYLVDQLVAKMGGEVSFPKPDLEANPSDGFEVLLSLEKGTGG</sequence>
<evidence type="ECO:0000256" key="6">
    <source>
        <dbReference type="ARBA" id="ARBA00022679"/>
    </source>
</evidence>
<feature type="transmembrane region" description="Helical" evidence="10">
    <location>
        <begin position="50"/>
        <end position="68"/>
    </location>
</feature>
<evidence type="ECO:0000256" key="7">
    <source>
        <dbReference type="ARBA" id="ARBA00022777"/>
    </source>
</evidence>
<dbReference type="InterPro" id="IPR036097">
    <property type="entry name" value="HisK_dim/P_sf"/>
</dbReference>
<keyword evidence="10" id="KW-0812">Transmembrane</keyword>
<dbReference type="Gene3D" id="1.10.287.130">
    <property type="match status" value="1"/>
</dbReference>
<evidence type="ECO:0000256" key="4">
    <source>
        <dbReference type="ARBA" id="ARBA00022475"/>
    </source>
</evidence>
<comment type="catalytic activity">
    <reaction evidence="1">
        <text>ATP + protein L-histidine = ADP + protein N-phospho-L-histidine.</text>
        <dbReference type="EC" id="2.7.13.3"/>
    </reaction>
</comment>
<evidence type="ECO:0000256" key="9">
    <source>
        <dbReference type="ARBA" id="ARBA00023026"/>
    </source>
</evidence>
<reference evidence="12" key="1">
    <citation type="submission" date="2018-06" db="EMBL/GenBank/DDBJ databases">
        <authorList>
            <person name="Zhirakovskaya E."/>
        </authorList>
    </citation>
    <scope>NUCLEOTIDE SEQUENCE</scope>
</reference>
<keyword evidence="7" id="KW-0418">Kinase</keyword>
<dbReference type="EC" id="2.7.13.3" evidence="3"/>
<organism evidence="12">
    <name type="scientific">hydrothermal vent metagenome</name>
    <dbReference type="NCBI Taxonomy" id="652676"/>
    <lineage>
        <taxon>unclassified sequences</taxon>
        <taxon>metagenomes</taxon>
        <taxon>ecological metagenomes</taxon>
    </lineage>
</organism>
<dbReference type="InterPro" id="IPR004358">
    <property type="entry name" value="Sig_transdc_His_kin-like_C"/>
</dbReference>
<keyword evidence="8" id="KW-0902">Two-component regulatory system</keyword>
<feature type="domain" description="Histidine kinase" evidence="11">
    <location>
        <begin position="83"/>
        <end position="286"/>
    </location>
</feature>
<evidence type="ECO:0000256" key="10">
    <source>
        <dbReference type="SAM" id="Phobius"/>
    </source>
</evidence>
<gene>
    <name evidence="12" type="ORF">MNBD_ALPHA11-1890</name>
</gene>
<proteinExistence type="predicted"/>
<comment type="subcellular location">
    <subcellularLocation>
        <location evidence="2">Cell membrane</location>
        <topology evidence="2">Multi-pass membrane protein</topology>
    </subcellularLocation>
</comment>
<evidence type="ECO:0000256" key="5">
    <source>
        <dbReference type="ARBA" id="ARBA00022553"/>
    </source>
</evidence>
<keyword evidence="4" id="KW-1003">Cell membrane</keyword>
<dbReference type="Gene3D" id="3.30.565.10">
    <property type="entry name" value="Histidine kinase-like ATPase, C-terminal domain"/>
    <property type="match status" value="1"/>
</dbReference>
<dbReference type="InterPro" id="IPR005467">
    <property type="entry name" value="His_kinase_dom"/>
</dbReference>
<evidence type="ECO:0000256" key="2">
    <source>
        <dbReference type="ARBA" id="ARBA00004651"/>
    </source>
</evidence>
<keyword evidence="10" id="KW-0472">Membrane</keyword>
<evidence type="ECO:0000313" key="12">
    <source>
        <dbReference type="EMBL" id="VAW21611.1"/>
    </source>
</evidence>
<dbReference type="InterPro" id="IPR050980">
    <property type="entry name" value="2C_sensor_his_kinase"/>
</dbReference>
<protein>
    <recommendedName>
        <fullName evidence="3">histidine kinase</fullName>
        <ecNumber evidence="3">2.7.13.3</ecNumber>
    </recommendedName>
</protein>
<accession>A0A3B0TSK7</accession>
<dbReference type="EMBL" id="UOEQ01000364">
    <property type="protein sequence ID" value="VAW21611.1"/>
    <property type="molecule type" value="Genomic_DNA"/>
</dbReference>
<dbReference type="PANTHER" id="PTHR44936">
    <property type="entry name" value="SENSOR PROTEIN CREC"/>
    <property type="match status" value="1"/>
</dbReference>
<dbReference type="InterPro" id="IPR003594">
    <property type="entry name" value="HATPase_dom"/>
</dbReference>
<dbReference type="PANTHER" id="PTHR44936:SF9">
    <property type="entry name" value="SENSOR PROTEIN CREC"/>
    <property type="match status" value="1"/>
</dbReference>
<keyword evidence="6" id="KW-0808">Transferase</keyword>
<dbReference type="CDD" id="cd00082">
    <property type="entry name" value="HisKA"/>
    <property type="match status" value="1"/>
</dbReference>
<evidence type="ECO:0000256" key="3">
    <source>
        <dbReference type="ARBA" id="ARBA00012438"/>
    </source>
</evidence>
<evidence type="ECO:0000259" key="11">
    <source>
        <dbReference type="PROSITE" id="PS50109"/>
    </source>
</evidence>
<name>A0A3B0TSK7_9ZZZZ</name>
<feature type="transmembrane region" description="Helical" evidence="10">
    <location>
        <begin position="12"/>
        <end position="30"/>
    </location>
</feature>
<dbReference type="SUPFAM" id="SSF47384">
    <property type="entry name" value="Homodimeric domain of signal transducing histidine kinase"/>
    <property type="match status" value="1"/>
</dbReference>
<keyword evidence="5" id="KW-0597">Phosphoprotein</keyword>
<dbReference type="AlphaFoldDB" id="A0A3B0TSK7"/>
<dbReference type="InterPro" id="IPR003661">
    <property type="entry name" value="HisK_dim/P_dom"/>
</dbReference>
<keyword evidence="10" id="KW-1133">Transmembrane helix</keyword>
<dbReference type="PROSITE" id="PS50109">
    <property type="entry name" value="HIS_KIN"/>
    <property type="match status" value="1"/>
</dbReference>
<dbReference type="GO" id="GO:0000155">
    <property type="term" value="F:phosphorelay sensor kinase activity"/>
    <property type="evidence" value="ECO:0007669"/>
    <property type="project" value="InterPro"/>
</dbReference>
<dbReference type="Pfam" id="PF02518">
    <property type="entry name" value="HATPase_c"/>
    <property type="match status" value="1"/>
</dbReference>
<dbReference type="GO" id="GO:0005886">
    <property type="term" value="C:plasma membrane"/>
    <property type="evidence" value="ECO:0007669"/>
    <property type="project" value="UniProtKB-SubCell"/>
</dbReference>
<dbReference type="SMART" id="SM00387">
    <property type="entry name" value="HATPase_c"/>
    <property type="match status" value="1"/>
</dbReference>
<evidence type="ECO:0000256" key="8">
    <source>
        <dbReference type="ARBA" id="ARBA00023012"/>
    </source>
</evidence>